<sequence length="148" mass="15451">MVAALLGAAGILVAPATVAQAAPVSSCAPTDEAAWTGSFVGPHTDERTGTVSDQEIRTFRSTVDGIFRVGFDGAMGSPGGFAYAWADTSTGLLRQLEPDHPILGLETTSATCDAGGDVVSFAGTYYHFYNWASCAFCVTWGTFEVTRV</sequence>
<proteinExistence type="predicted"/>
<comment type="caution">
    <text evidence="2">The sequence shown here is derived from an EMBL/GenBank/DDBJ whole genome shotgun (WGS) entry which is preliminary data.</text>
</comment>
<gene>
    <name evidence="2" type="ORF">BLA60_34350</name>
</gene>
<keyword evidence="3" id="KW-1185">Reference proteome</keyword>
<evidence type="ECO:0000313" key="3">
    <source>
        <dbReference type="Proteomes" id="UP000185696"/>
    </source>
</evidence>
<evidence type="ECO:0000256" key="1">
    <source>
        <dbReference type="SAM" id="SignalP"/>
    </source>
</evidence>
<name>A0A7Z0WI37_9PSEU</name>
<dbReference type="EMBL" id="MSIF01000025">
    <property type="protein sequence ID" value="OLF05864.1"/>
    <property type="molecule type" value="Genomic_DNA"/>
</dbReference>
<feature type="signal peptide" evidence="1">
    <location>
        <begin position="1"/>
        <end position="21"/>
    </location>
</feature>
<dbReference type="AlphaFoldDB" id="A0A7Z0WI37"/>
<keyword evidence="1" id="KW-0732">Signal</keyword>
<feature type="chain" id="PRO_5031503240" evidence="1">
    <location>
        <begin position="22"/>
        <end position="148"/>
    </location>
</feature>
<evidence type="ECO:0000313" key="2">
    <source>
        <dbReference type="EMBL" id="OLF05864.1"/>
    </source>
</evidence>
<accession>A0A7Z0WI37</accession>
<dbReference type="Proteomes" id="UP000185696">
    <property type="component" value="Unassembled WGS sequence"/>
</dbReference>
<reference evidence="2 3" key="1">
    <citation type="submission" date="2016-12" db="EMBL/GenBank/DDBJ databases">
        <title>The draft genome sequence of Actinophytocola xinjiangensis.</title>
        <authorList>
            <person name="Wang W."/>
            <person name="Yuan L."/>
        </authorList>
    </citation>
    <scope>NUCLEOTIDE SEQUENCE [LARGE SCALE GENOMIC DNA]</scope>
    <source>
        <strain evidence="2 3">CGMCC 4.4663</strain>
    </source>
</reference>
<protein>
    <submittedName>
        <fullName evidence="2">Uncharacterized protein</fullName>
    </submittedName>
</protein>
<organism evidence="2 3">
    <name type="scientific">Actinophytocola xinjiangensis</name>
    <dbReference type="NCBI Taxonomy" id="485602"/>
    <lineage>
        <taxon>Bacteria</taxon>
        <taxon>Bacillati</taxon>
        <taxon>Actinomycetota</taxon>
        <taxon>Actinomycetes</taxon>
        <taxon>Pseudonocardiales</taxon>
        <taxon>Pseudonocardiaceae</taxon>
    </lineage>
</organism>